<keyword evidence="6" id="KW-0863">Zinc-finger</keyword>
<evidence type="ECO:0000256" key="9">
    <source>
        <dbReference type="ARBA" id="ARBA00023136"/>
    </source>
</evidence>
<keyword evidence="3" id="KW-0808">Transferase</keyword>
<dbReference type="Proteomes" id="UP000663671">
    <property type="component" value="Chromosome 3"/>
</dbReference>
<evidence type="ECO:0000256" key="3">
    <source>
        <dbReference type="ARBA" id="ARBA00022679"/>
    </source>
</evidence>
<name>A0A8A1MM82_AJECA</name>
<feature type="domain" description="E3 ubiquitin-protein ligase synoviolin-like TPR repeats" evidence="11">
    <location>
        <begin position="9"/>
        <end position="287"/>
    </location>
</feature>
<feature type="transmembrane region" description="Helical" evidence="10">
    <location>
        <begin position="241"/>
        <end position="262"/>
    </location>
</feature>
<evidence type="ECO:0000313" key="13">
    <source>
        <dbReference type="Proteomes" id="UP000663671"/>
    </source>
</evidence>
<keyword evidence="8 10" id="KW-1133">Transmembrane helix</keyword>
<accession>A0A8A1MM82</accession>
<keyword evidence="5" id="KW-0479">Metal-binding</keyword>
<evidence type="ECO:0000256" key="2">
    <source>
        <dbReference type="ARBA" id="ARBA00004906"/>
    </source>
</evidence>
<dbReference type="EMBL" id="CP069115">
    <property type="protein sequence ID" value="QSS65702.1"/>
    <property type="molecule type" value="Genomic_DNA"/>
</dbReference>
<comment type="subcellular location">
    <subcellularLocation>
        <location evidence="1">Membrane</location>
    </subcellularLocation>
</comment>
<evidence type="ECO:0000256" key="6">
    <source>
        <dbReference type="ARBA" id="ARBA00022771"/>
    </source>
</evidence>
<keyword evidence="4 10" id="KW-0812">Transmembrane</keyword>
<proteinExistence type="predicted"/>
<dbReference type="PANTHER" id="PTHR22763">
    <property type="entry name" value="RING ZINC FINGER PROTEIN"/>
    <property type="match status" value="1"/>
</dbReference>
<dbReference type="GO" id="GO:0043161">
    <property type="term" value="P:proteasome-mediated ubiquitin-dependent protein catabolic process"/>
    <property type="evidence" value="ECO:0007669"/>
    <property type="project" value="TreeGrafter"/>
</dbReference>
<dbReference type="OrthoDB" id="7759664at2759"/>
<comment type="pathway">
    <text evidence="2">Protein modification; protein ubiquitination.</text>
</comment>
<dbReference type="Pfam" id="PF25563">
    <property type="entry name" value="TPR_SYVN1_N"/>
    <property type="match status" value="1"/>
</dbReference>
<sequence>MRLAAYAGILTNFCLLIVGFLLYGLQKLLYGPLRPIETEQLYERGWFAVTETCLAMTIFRGEIGAWFLVMFVCLFVGKVWGWIGEGRVEILDQQPPQRPRLFHTRLALSLILAVTFNTLMLEYAVKTVLRNARPDMMVMFGFEFAILSILSTSTAARYGISLWELYVTRQQRHAKMEERRAEIRAARAEAIRQQSSAGPQELLNTLPSEDDIDEMELDVPGWEEKGRWIFYLDLATDFLKLVVYLSFFAILFTFYGLPIHILRDVVLTMRSFGKRVVDFLRYRNATRDMHQRYPDATAEDIATGDRWSLGHLRLLQMVKPVRLDLLGLFRIDYDRRNFPAAIYSILHAFVAGLNANKSAQLADDLLPQLQYVEISVLRRGLQVLEALVEWLMAVTQTTCQLDRNNLALDLALSDRLQSNNRLQSNKFHNQPYQTHKSTSTIHRLSFSKLSSIFHK</sequence>
<dbReference type="VEuPathDB" id="FungiDB:I7I51_06550"/>
<keyword evidence="9 10" id="KW-0472">Membrane</keyword>
<evidence type="ECO:0000256" key="7">
    <source>
        <dbReference type="ARBA" id="ARBA00022833"/>
    </source>
</evidence>
<reference evidence="12" key="1">
    <citation type="submission" date="2021-01" db="EMBL/GenBank/DDBJ databases">
        <title>Chromosome-level genome assembly of a human fungal pathogen reveals clustering of transcriptionally co-regulated genes.</title>
        <authorList>
            <person name="Voorhies M."/>
            <person name="Cohen S."/>
            <person name="Shea T.P."/>
            <person name="Petrus S."/>
            <person name="Munoz J.F."/>
            <person name="Poplawski S."/>
            <person name="Goldman W.E."/>
            <person name="Michael T."/>
            <person name="Cuomo C.A."/>
            <person name="Sil A."/>
            <person name="Beyhan S."/>
        </authorList>
    </citation>
    <scope>NUCLEOTIDE SEQUENCE</scope>
    <source>
        <strain evidence="12">WU24</strain>
    </source>
</reference>
<feature type="transmembrane region" description="Helical" evidence="10">
    <location>
        <begin position="6"/>
        <end position="25"/>
    </location>
</feature>
<evidence type="ECO:0000259" key="11">
    <source>
        <dbReference type="Pfam" id="PF25563"/>
    </source>
</evidence>
<evidence type="ECO:0000256" key="4">
    <source>
        <dbReference type="ARBA" id="ARBA00022692"/>
    </source>
</evidence>
<keyword evidence="7" id="KW-0862">Zinc</keyword>
<dbReference type="AlphaFoldDB" id="A0A8A1MM82"/>
<feature type="transmembrane region" description="Helical" evidence="10">
    <location>
        <begin position="137"/>
        <end position="160"/>
    </location>
</feature>
<dbReference type="GO" id="GO:0036503">
    <property type="term" value="P:ERAD pathway"/>
    <property type="evidence" value="ECO:0007669"/>
    <property type="project" value="TreeGrafter"/>
</dbReference>
<gene>
    <name evidence="12" type="ORF">I7I51_06550</name>
</gene>
<organism evidence="12 13">
    <name type="scientific">Ajellomyces capsulatus</name>
    <name type="common">Darling's disease fungus</name>
    <name type="synonym">Histoplasma capsulatum</name>
    <dbReference type="NCBI Taxonomy" id="5037"/>
    <lineage>
        <taxon>Eukaryota</taxon>
        <taxon>Fungi</taxon>
        <taxon>Dikarya</taxon>
        <taxon>Ascomycota</taxon>
        <taxon>Pezizomycotina</taxon>
        <taxon>Eurotiomycetes</taxon>
        <taxon>Eurotiomycetidae</taxon>
        <taxon>Onygenales</taxon>
        <taxon>Ajellomycetaceae</taxon>
        <taxon>Histoplasma</taxon>
    </lineage>
</organism>
<dbReference type="GO" id="GO:0061630">
    <property type="term" value="F:ubiquitin protein ligase activity"/>
    <property type="evidence" value="ECO:0007669"/>
    <property type="project" value="UniProtKB-EC"/>
</dbReference>
<dbReference type="InterPro" id="IPR050731">
    <property type="entry name" value="HRD1_E3_ubiq-ligases"/>
</dbReference>
<evidence type="ECO:0000256" key="5">
    <source>
        <dbReference type="ARBA" id="ARBA00022723"/>
    </source>
</evidence>
<dbReference type="InterPro" id="IPR057992">
    <property type="entry name" value="TPR_SYVN1_N"/>
</dbReference>
<evidence type="ECO:0000313" key="12">
    <source>
        <dbReference type="EMBL" id="QSS65702.1"/>
    </source>
</evidence>
<feature type="transmembrane region" description="Helical" evidence="10">
    <location>
        <begin position="63"/>
        <end position="83"/>
    </location>
</feature>
<dbReference type="PANTHER" id="PTHR22763:SF184">
    <property type="entry name" value="E3 UBIQUITIN-PROTEIN LIGASE SYNOVIOLIN"/>
    <property type="match status" value="1"/>
</dbReference>
<evidence type="ECO:0000256" key="8">
    <source>
        <dbReference type="ARBA" id="ARBA00022989"/>
    </source>
</evidence>
<protein>
    <submittedName>
        <fullName evidence="12">RING finger domain-containing protein</fullName>
    </submittedName>
</protein>
<feature type="transmembrane region" description="Helical" evidence="10">
    <location>
        <begin position="103"/>
        <end position="125"/>
    </location>
</feature>
<evidence type="ECO:0000256" key="1">
    <source>
        <dbReference type="ARBA" id="ARBA00004370"/>
    </source>
</evidence>
<dbReference type="GO" id="GO:0008270">
    <property type="term" value="F:zinc ion binding"/>
    <property type="evidence" value="ECO:0007669"/>
    <property type="project" value="UniProtKB-KW"/>
</dbReference>
<dbReference type="GO" id="GO:0012505">
    <property type="term" value="C:endomembrane system"/>
    <property type="evidence" value="ECO:0007669"/>
    <property type="project" value="UniProtKB-SubCell"/>
</dbReference>
<evidence type="ECO:0000256" key="10">
    <source>
        <dbReference type="SAM" id="Phobius"/>
    </source>
</evidence>